<protein>
    <submittedName>
        <fullName evidence="2">Uncharacterized protein</fullName>
    </submittedName>
</protein>
<name>A0A7C3VKX3_9CYAN</name>
<evidence type="ECO:0000313" key="2">
    <source>
        <dbReference type="EMBL" id="HGG00238.1"/>
    </source>
</evidence>
<feature type="compositionally biased region" description="Polar residues" evidence="1">
    <location>
        <begin position="1"/>
        <end position="17"/>
    </location>
</feature>
<gene>
    <name evidence="2" type="ORF">ENR15_06180</name>
</gene>
<accession>A0A7C3VKX3</accession>
<evidence type="ECO:0000256" key="1">
    <source>
        <dbReference type="SAM" id="MobiDB-lite"/>
    </source>
</evidence>
<feature type="region of interest" description="Disordered" evidence="1">
    <location>
        <begin position="1"/>
        <end position="74"/>
    </location>
</feature>
<dbReference type="AlphaFoldDB" id="A0A7C3VKX3"/>
<reference evidence="2" key="1">
    <citation type="journal article" date="2020" name="mSystems">
        <title>Genome- and Community-Level Interaction Insights into Carbon Utilization and Element Cycling Functions of Hydrothermarchaeota in Hydrothermal Sediment.</title>
        <authorList>
            <person name="Zhou Z."/>
            <person name="Liu Y."/>
            <person name="Xu W."/>
            <person name="Pan J."/>
            <person name="Luo Z.H."/>
            <person name="Li M."/>
        </authorList>
    </citation>
    <scope>NUCLEOTIDE SEQUENCE [LARGE SCALE GENOMIC DNA]</scope>
    <source>
        <strain evidence="2">SpSt-374</strain>
    </source>
</reference>
<organism evidence="2">
    <name type="scientific">Planktothricoides sp. SpSt-374</name>
    <dbReference type="NCBI Taxonomy" id="2282167"/>
    <lineage>
        <taxon>Bacteria</taxon>
        <taxon>Bacillati</taxon>
        <taxon>Cyanobacteriota</taxon>
        <taxon>Cyanophyceae</taxon>
        <taxon>Oscillatoriophycideae</taxon>
        <taxon>Oscillatoriales</taxon>
        <taxon>Oscillatoriaceae</taxon>
        <taxon>Planktothricoides</taxon>
    </lineage>
</organism>
<comment type="caution">
    <text evidence="2">The sequence shown here is derived from an EMBL/GenBank/DDBJ whole genome shotgun (WGS) entry which is preliminary data.</text>
</comment>
<proteinExistence type="predicted"/>
<sequence>MPNTATGDEENSPSGTAHPTPFPRNYPETFFTKISVQMQSHTPPHQGKQKAHPPTPTNTLLAVPSPNFQHHSED</sequence>
<feature type="compositionally biased region" description="Polar residues" evidence="1">
    <location>
        <begin position="32"/>
        <end position="43"/>
    </location>
</feature>
<dbReference type="EMBL" id="DSPX01000058">
    <property type="protein sequence ID" value="HGG00238.1"/>
    <property type="molecule type" value="Genomic_DNA"/>
</dbReference>